<evidence type="ECO:0000313" key="3">
    <source>
        <dbReference type="Proteomes" id="UP000325313"/>
    </source>
</evidence>
<protein>
    <submittedName>
        <fullName evidence="2">Uncharacterized protein</fullName>
    </submittedName>
</protein>
<proteinExistence type="predicted"/>
<sequence length="183" mass="19554">MPRTYQRPRQLATVPSADPPGSLPPSQVLFRWLDCTLIASHFNALTDPSVLPFNDASIGSAALVAIDQSQDLQCPRRLPRLTSSSDNVLLLLIHAVPPPLLKNGRRISFGSIDLSQQQLVSCTRPRTVIDKLSTGGLDAKVAVTDELAGSDASCLISPVCPTSTAARCIPLWSMIVLPGSFSP</sequence>
<accession>A0A5B0N0W1</accession>
<dbReference type="EMBL" id="VDEP01000439">
    <property type="protein sequence ID" value="KAA1082146.1"/>
    <property type="molecule type" value="Genomic_DNA"/>
</dbReference>
<evidence type="ECO:0000256" key="1">
    <source>
        <dbReference type="SAM" id="MobiDB-lite"/>
    </source>
</evidence>
<dbReference type="Proteomes" id="UP000325313">
    <property type="component" value="Unassembled WGS sequence"/>
</dbReference>
<feature type="region of interest" description="Disordered" evidence="1">
    <location>
        <begin position="1"/>
        <end position="20"/>
    </location>
</feature>
<comment type="caution">
    <text evidence="2">The sequence shown here is derived from an EMBL/GenBank/DDBJ whole genome shotgun (WGS) entry which is preliminary data.</text>
</comment>
<name>A0A5B0N0W1_PUCGR</name>
<reference evidence="2 3" key="1">
    <citation type="submission" date="2019-05" db="EMBL/GenBank/DDBJ databases">
        <title>Emergence of the Ug99 lineage of the wheat stem rust pathogen through somatic hybridization.</title>
        <authorList>
            <person name="Li F."/>
            <person name="Upadhyaya N.M."/>
            <person name="Sperschneider J."/>
            <person name="Matny O."/>
            <person name="Nguyen-Phuc H."/>
            <person name="Mago R."/>
            <person name="Raley C."/>
            <person name="Miller M.E."/>
            <person name="Silverstein K.A.T."/>
            <person name="Henningsen E."/>
            <person name="Hirsch C.D."/>
            <person name="Visser B."/>
            <person name="Pretorius Z.A."/>
            <person name="Steffenson B.J."/>
            <person name="Schwessinger B."/>
            <person name="Dodds P.N."/>
            <person name="Figueroa M."/>
        </authorList>
    </citation>
    <scope>NUCLEOTIDE SEQUENCE [LARGE SCALE GENOMIC DNA]</scope>
    <source>
        <strain evidence="2 3">Ug99</strain>
    </source>
</reference>
<dbReference type="AlphaFoldDB" id="A0A5B0N0W1"/>
<gene>
    <name evidence="2" type="ORF">PGTUg99_023613</name>
</gene>
<evidence type="ECO:0000313" key="2">
    <source>
        <dbReference type="EMBL" id="KAA1082146.1"/>
    </source>
</evidence>
<organism evidence="2 3">
    <name type="scientific">Puccinia graminis f. sp. tritici</name>
    <dbReference type="NCBI Taxonomy" id="56615"/>
    <lineage>
        <taxon>Eukaryota</taxon>
        <taxon>Fungi</taxon>
        <taxon>Dikarya</taxon>
        <taxon>Basidiomycota</taxon>
        <taxon>Pucciniomycotina</taxon>
        <taxon>Pucciniomycetes</taxon>
        <taxon>Pucciniales</taxon>
        <taxon>Pucciniaceae</taxon>
        <taxon>Puccinia</taxon>
    </lineage>
</organism>